<keyword evidence="4 9" id="KW-0812">Transmembrane</keyword>
<dbReference type="Proteomes" id="UP000030680">
    <property type="component" value="Unassembled WGS sequence"/>
</dbReference>
<sequence>MDWIRSFGPKTKRFNLYDTTGIKQELDKTIISVVSSDKDFYKDNFYINLKIILGFTSLGVAGLVYSFSCPTQQCQVKTFVSVITFFLLSLLGPWFIQSWENKAIVFGTLHNYKVRIETKLGRYDNCFEATIEVVKGTQQKQFQWTVPYNNYFNTNGVFLEQNFQAAFLKFYEDSKANTY</sequence>
<feature type="transmembrane region" description="Helical" evidence="9">
    <location>
        <begin position="79"/>
        <end position="96"/>
    </location>
</feature>
<accession>M2XH76</accession>
<dbReference type="GO" id="GO:0005787">
    <property type="term" value="C:signal peptidase complex"/>
    <property type="evidence" value="ECO:0007669"/>
    <property type="project" value="UniProtKB-UniRule"/>
</dbReference>
<dbReference type="RefSeq" id="XP_005705942.1">
    <property type="nucleotide sequence ID" value="XM_005705885.1"/>
</dbReference>
<dbReference type="KEGG" id="gsl:Gasu_32430"/>
<evidence type="ECO:0000256" key="3">
    <source>
        <dbReference type="ARBA" id="ARBA00017057"/>
    </source>
</evidence>
<proteinExistence type="inferred from homology"/>
<organism evidence="10 11">
    <name type="scientific">Galdieria sulphuraria</name>
    <name type="common">Red alga</name>
    <dbReference type="NCBI Taxonomy" id="130081"/>
    <lineage>
        <taxon>Eukaryota</taxon>
        <taxon>Rhodophyta</taxon>
        <taxon>Bangiophyceae</taxon>
        <taxon>Galdieriales</taxon>
        <taxon>Galdieriaceae</taxon>
        <taxon>Galdieria</taxon>
    </lineage>
</organism>
<evidence type="ECO:0000256" key="7">
    <source>
        <dbReference type="ARBA" id="ARBA00023136"/>
    </source>
</evidence>
<name>M2XH76_GALSU</name>
<dbReference type="AlphaFoldDB" id="M2XH76"/>
<dbReference type="Gramene" id="EME29422">
    <property type="protein sequence ID" value="EME29422"/>
    <property type="gene ID" value="Gasu_32430"/>
</dbReference>
<evidence type="ECO:0000256" key="4">
    <source>
        <dbReference type="ARBA" id="ARBA00022692"/>
    </source>
</evidence>
<dbReference type="GO" id="GO:0006465">
    <property type="term" value="P:signal peptide processing"/>
    <property type="evidence" value="ECO:0007669"/>
    <property type="project" value="UniProtKB-UniRule"/>
</dbReference>
<evidence type="ECO:0000256" key="1">
    <source>
        <dbReference type="ARBA" id="ARBA00004477"/>
    </source>
</evidence>
<evidence type="ECO:0000256" key="5">
    <source>
        <dbReference type="ARBA" id="ARBA00022824"/>
    </source>
</evidence>
<evidence type="ECO:0000313" key="11">
    <source>
        <dbReference type="Proteomes" id="UP000030680"/>
    </source>
</evidence>
<dbReference type="GO" id="GO:0008233">
    <property type="term" value="F:peptidase activity"/>
    <property type="evidence" value="ECO:0007669"/>
    <property type="project" value="UniProtKB-UniRule"/>
</dbReference>
<evidence type="ECO:0000256" key="6">
    <source>
        <dbReference type="ARBA" id="ARBA00022989"/>
    </source>
</evidence>
<dbReference type="PANTHER" id="PTHR13085">
    <property type="entry name" value="MICROSOMAL SIGNAL PEPTIDASE 25 KDA SUBUNIT"/>
    <property type="match status" value="1"/>
</dbReference>
<evidence type="ECO:0000256" key="2">
    <source>
        <dbReference type="ARBA" id="ARBA00007324"/>
    </source>
</evidence>
<keyword evidence="5 9" id="KW-0256">Endoplasmic reticulum</keyword>
<reference evidence="11" key="1">
    <citation type="journal article" date="2013" name="Science">
        <title>Gene transfer from bacteria and archaea facilitated evolution of an extremophilic eukaryote.</title>
        <authorList>
            <person name="Schonknecht G."/>
            <person name="Chen W.H."/>
            <person name="Ternes C.M."/>
            <person name="Barbier G.G."/>
            <person name="Shrestha R.P."/>
            <person name="Stanke M."/>
            <person name="Brautigam A."/>
            <person name="Baker B.J."/>
            <person name="Banfield J.F."/>
            <person name="Garavito R.M."/>
            <person name="Carr K."/>
            <person name="Wilkerson C."/>
            <person name="Rensing S.A."/>
            <person name="Gagneul D."/>
            <person name="Dickenson N.E."/>
            <person name="Oesterhelt C."/>
            <person name="Lercher M.J."/>
            <person name="Weber A.P."/>
        </authorList>
    </citation>
    <scope>NUCLEOTIDE SEQUENCE [LARGE SCALE GENOMIC DNA]</scope>
    <source>
        <strain evidence="11">074W</strain>
    </source>
</reference>
<comment type="subcellular location">
    <subcellularLocation>
        <location evidence="1 9">Endoplasmic reticulum membrane</location>
        <topology evidence="1 9">Multi-pass membrane protein</topology>
    </subcellularLocation>
</comment>
<comment type="similarity">
    <text evidence="2 9">Belongs to the SPCS2 family.</text>
</comment>
<dbReference type="GO" id="GO:0045047">
    <property type="term" value="P:protein targeting to ER"/>
    <property type="evidence" value="ECO:0007669"/>
    <property type="project" value="TreeGrafter"/>
</dbReference>
<dbReference type="OrthoDB" id="29558at2759"/>
<dbReference type="Pfam" id="PF06703">
    <property type="entry name" value="SPC25"/>
    <property type="match status" value="1"/>
</dbReference>
<keyword evidence="6 9" id="KW-1133">Transmembrane helix</keyword>
<protein>
    <recommendedName>
        <fullName evidence="3 9">Signal peptidase complex subunit 2</fullName>
    </recommendedName>
</protein>
<keyword evidence="11" id="KW-1185">Reference proteome</keyword>
<keyword evidence="7 9" id="KW-0472">Membrane</keyword>
<gene>
    <name evidence="10" type="ORF">Gasu_32430</name>
</gene>
<evidence type="ECO:0000256" key="9">
    <source>
        <dbReference type="RuleBase" id="RU368033"/>
    </source>
</evidence>
<dbReference type="InterPro" id="IPR009582">
    <property type="entry name" value="Spc2/SPCS2"/>
</dbReference>
<dbReference type="EMBL" id="KB454509">
    <property type="protein sequence ID" value="EME29422.1"/>
    <property type="molecule type" value="Genomic_DNA"/>
</dbReference>
<dbReference type="GeneID" id="17088218"/>
<feature type="transmembrane region" description="Helical" evidence="9">
    <location>
        <begin position="45"/>
        <end position="67"/>
    </location>
</feature>
<dbReference type="PANTHER" id="PTHR13085:SF0">
    <property type="entry name" value="SIGNAL PEPTIDASE COMPLEX SUBUNIT 2"/>
    <property type="match status" value="1"/>
</dbReference>
<evidence type="ECO:0000256" key="8">
    <source>
        <dbReference type="ARBA" id="ARBA00045608"/>
    </source>
</evidence>
<comment type="function">
    <text evidence="8 9">Component of the signal peptidase complex (SPC) which catalyzes the cleavage of N-terminal signal sequences from nascent proteins as they are translocated into the lumen of the endoplasmic reticulum. Enhances the enzymatic activity of SPC and facilitates the interactions between different components of the translocation site.</text>
</comment>
<evidence type="ECO:0000313" key="10">
    <source>
        <dbReference type="EMBL" id="EME29422.1"/>
    </source>
</evidence>